<dbReference type="Pfam" id="PF00089">
    <property type="entry name" value="Trypsin"/>
    <property type="match status" value="1"/>
</dbReference>
<keyword evidence="1" id="KW-1015">Disulfide bond</keyword>
<dbReference type="GO" id="GO:0006508">
    <property type="term" value="P:proteolysis"/>
    <property type="evidence" value="ECO:0007669"/>
    <property type="project" value="InterPro"/>
</dbReference>
<feature type="chain" id="PRO_5035891617" description="Peptidase S1 domain-containing protein" evidence="3">
    <location>
        <begin position="20"/>
        <end position="352"/>
    </location>
</feature>
<dbReference type="SMART" id="SM00020">
    <property type="entry name" value="Tryp_SPc"/>
    <property type="match status" value="1"/>
</dbReference>
<dbReference type="InterPro" id="IPR009003">
    <property type="entry name" value="Peptidase_S1_PA"/>
</dbReference>
<dbReference type="OrthoDB" id="10061449at2759"/>
<evidence type="ECO:0000313" key="6">
    <source>
        <dbReference type="Proteomes" id="UP000466442"/>
    </source>
</evidence>
<evidence type="ECO:0000313" key="5">
    <source>
        <dbReference type="EMBL" id="KAF6203538.1"/>
    </source>
</evidence>
<proteinExistence type="inferred from homology"/>
<comment type="caution">
    <text evidence="5">The sequence shown here is derived from an EMBL/GenBank/DDBJ whole genome shotgun (WGS) entry which is preliminary data.</text>
</comment>
<dbReference type="AlphaFoldDB" id="A0A8S9X579"/>
<dbReference type="Proteomes" id="UP000466442">
    <property type="component" value="Unassembled WGS sequence"/>
</dbReference>
<dbReference type="InterPro" id="IPR043504">
    <property type="entry name" value="Peptidase_S1_PA_chymotrypsin"/>
</dbReference>
<sequence>MHLGFLGCCSLIYWIGSQATISAILWKINTVEVVSGEQFGREDASMIKRQGRRLEHENSADIPPGKYPFLGLFFDKAEQRCAATLTTPKMSMTSCHCLVKDRDSGFKAPHKLIDPKTVELLMGAVYLTDSWGVRAKPDKLGVHPECQIVVSREGFTITYDYGILLFPKEIPVSKVVSPLSLPNFQERSLIDEMVRGEVPCVLIGWGKTDLISEGNHSVIMTEDEGKLKTREWCGKAIKEFGIKEKLPVEIKFTDTDICASVVGKNKSVCGGDLGGPLLCGTAQKQMIGVVSWSPKCAVEGDPIVYNRLDIANDWINQVMENGLSSARRLYVFNWHVISSAAFSIMKYIRFMA</sequence>
<dbReference type="InterPro" id="IPR001254">
    <property type="entry name" value="Trypsin_dom"/>
</dbReference>
<organism evidence="5 6">
    <name type="scientific">Apolygus lucorum</name>
    <name type="common">Small green plant bug</name>
    <name type="synonym">Lygocoris lucorum</name>
    <dbReference type="NCBI Taxonomy" id="248454"/>
    <lineage>
        <taxon>Eukaryota</taxon>
        <taxon>Metazoa</taxon>
        <taxon>Ecdysozoa</taxon>
        <taxon>Arthropoda</taxon>
        <taxon>Hexapoda</taxon>
        <taxon>Insecta</taxon>
        <taxon>Pterygota</taxon>
        <taxon>Neoptera</taxon>
        <taxon>Paraneoptera</taxon>
        <taxon>Hemiptera</taxon>
        <taxon>Heteroptera</taxon>
        <taxon>Panheteroptera</taxon>
        <taxon>Cimicomorpha</taxon>
        <taxon>Miridae</taxon>
        <taxon>Mirini</taxon>
        <taxon>Apolygus</taxon>
    </lineage>
</organism>
<reference evidence="5" key="1">
    <citation type="journal article" date="2021" name="Mol. Ecol. Resour.">
        <title>Apolygus lucorum genome provides insights into omnivorousness and mesophyll feeding.</title>
        <authorList>
            <person name="Liu Y."/>
            <person name="Liu H."/>
            <person name="Wang H."/>
            <person name="Huang T."/>
            <person name="Liu B."/>
            <person name="Yang B."/>
            <person name="Yin L."/>
            <person name="Li B."/>
            <person name="Zhang Y."/>
            <person name="Zhang S."/>
            <person name="Jiang F."/>
            <person name="Zhang X."/>
            <person name="Ren Y."/>
            <person name="Wang B."/>
            <person name="Wang S."/>
            <person name="Lu Y."/>
            <person name="Wu K."/>
            <person name="Fan W."/>
            <person name="Wang G."/>
        </authorList>
    </citation>
    <scope>NUCLEOTIDE SEQUENCE</scope>
    <source>
        <strain evidence="5">12Hb</strain>
    </source>
</reference>
<keyword evidence="3" id="KW-0732">Signal</keyword>
<name>A0A8S9X579_APOLU</name>
<dbReference type="SUPFAM" id="SSF50494">
    <property type="entry name" value="Trypsin-like serine proteases"/>
    <property type="match status" value="1"/>
</dbReference>
<evidence type="ECO:0000256" key="2">
    <source>
        <dbReference type="ARBA" id="ARBA00024195"/>
    </source>
</evidence>
<comment type="similarity">
    <text evidence="2">Belongs to the peptidase S1 family. CLIP subfamily.</text>
</comment>
<gene>
    <name evidence="5" type="ORF">GE061_001870</name>
</gene>
<feature type="domain" description="Peptidase S1" evidence="4">
    <location>
        <begin position="33"/>
        <end position="320"/>
    </location>
</feature>
<evidence type="ECO:0000259" key="4">
    <source>
        <dbReference type="PROSITE" id="PS50240"/>
    </source>
</evidence>
<dbReference type="GO" id="GO:0004252">
    <property type="term" value="F:serine-type endopeptidase activity"/>
    <property type="evidence" value="ECO:0007669"/>
    <property type="project" value="InterPro"/>
</dbReference>
<keyword evidence="6" id="KW-1185">Reference proteome</keyword>
<dbReference type="Gene3D" id="2.40.10.10">
    <property type="entry name" value="Trypsin-like serine proteases"/>
    <property type="match status" value="1"/>
</dbReference>
<dbReference type="InterPro" id="IPR051487">
    <property type="entry name" value="Ser/Thr_Proteases_Immune/Dev"/>
</dbReference>
<dbReference type="PANTHER" id="PTHR24256">
    <property type="entry name" value="TRYPTASE-RELATED"/>
    <property type="match status" value="1"/>
</dbReference>
<dbReference type="EMBL" id="WIXP02000010">
    <property type="protein sequence ID" value="KAF6203538.1"/>
    <property type="molecule type" value="Genomic_DNA"/>
</dbReference>
<evidence type="ECO:0000256" key="3">
    <source>
        <dbReference type="SAM" id="SignalP"/>
    </source>
</evidence>
<feature type="signal peptide" evidence="3">
    <location>
        <begin position="1"/>
        <end position="19"/>
    </location>
</feature>
<dbReference type="PROSITE" id="PS50240">
    <property type="entry name" value="TRYPSIN_DOM"/>
    <property type="match status" value="1"/>
</dbReference>
<evidence type="ECO:0000256" key="1">
    <source>
        <dbReference type="ARBA" id="ARBA00023157"/>
    </source>
</evidence>
<protein>
    <recommendedName>
        <fullName evidence="4">Peptidase S1 domain-containing protein</fullName>
    </recommendedName>
</protein>
<accession>A0A8S9X579</accession>